<dbReference type="AlphaFoldDB" id="W6MQ48"/>
<gene>
    <name evidence="1" type="ORF">KUCA_T00004441001</name>
</gene>
<name>W6MQ48_9ASCO</name>
<accession>W6MQ48</accession>
<sequence length="188" mass="22054">MINMFVVDGEPVLLIPVSMVVTFGERFPLESRTRTLKSRRERSSSRKGWSLEFSRGQRMLLAKEIQKLDKLKGSTERLHEEIKINFVEYFRNRNLVPISGKFNANNITQELNLLERSPRCCQVLVQMQESASRILVRIKMTFYRIDDRMKSRTHLKAVVMRVFEDKNYIFSSFKTGLVLEKMEITTVG</sequence>
<dbReference type="RefSeq" id="XP_022460448.1">
    <property type="nucleotide sequence ID" value="XM_022601176.1"/>
</dbReference>
<dbReference type="Proteomes" id="UP000019384">
    <property type="component" value="Unassembled WGS sequence"/>
</dbReference>
<reference evidence="1" key="2">
    <citation type="submission" date="2014-02" db="EMBL/GenBank/DDBJ databases">
        <title>Complete DNA sequence of /Kuraishia capsulata/ illustrates novel genomic features among budding yeasts (/Saccharomycotina/).</title>
        <authorList>
            <person name="Morales L."/>
            <person name="Noel B."/>
            <person name="Porcel B."/>
            <person name="Marcet-Houben M."/>
            <person name="Hullo M-F."/>
            <person name="Sacerdot C."/>
            <person name="Tekaia F."/>
            <person name="Leh-Louis V."/>
            <person name="Despons L."/>
            <person name="Khanna V."/>
            <person name="Aury J-M."/>
            <person name="Barbe V."/>
            <person name="Couloux A."/>
            <person name="Labadie K."/>
            <person name="Pelletier E."/>
            <person name="Souciet J-L."/>
            <person name="Boekhout T."/>
            <person name="Gabaldon T."/>
            <person name="Wincker P."/>
            <person name="Dujon B."/>
        </authorList>
    </citation>
    <scope>NUCLEOTIDE SEQUENCE</scope>
    <source>
        <strain evidence="1">CBS 1993</strain>
    </source>
</reference>
<organism evidence="1 2">
    <name type="scientific">Kuraishia capsulata CBS 1993</name>
    <dbReference type="NCBI Taxonomy" id="1382522"/>
    <lineage>
        <taxon>Eukaryota</taxon>
        <taxon>Fungi</taxon>
        <taxon>Dikarya</taxon>
        <taxon>Ascomycota</taxon>
        <taxon>Saccharomycotina</taxon>
        <taxon>Pichiomycetes</taxon>
        <taxon>Pichiales</taxon>
        <taxon>Pichiaceae</taxon>
        <taxon>Kuraishia</taxon>
    </lineage>
</organism>
<evidence type="ECO:0000313" key="2">
    <source>
        <dbReference type="Proteomes" id="UP000019384"/>
    </source>
</evidence>
<protein>
    <submittedName>
        <fullName evidence="1">Uncharacterized protein</fullName>
    </submittedName>
</protein>
<reference evidence="1" key="1">
    <citation type="submission" date="2013-12" db="EMBL/GenBank/DDBJ databases">
        <authorList>
            <person name="Genoscope - CEA"/>
        </authorList>
    </citation>
    <scope>NUCLEOTIDE SEQUENCE</scope>
    <source>
        <strain evidence="1">CBS 1993</strain>
    </source>
</reference>
<evidence type="ECO:0000313" key="1">
    <source>
        <dbReference type="EMBL" id="CDK28458.1"/>
    </source>
</evidence>
<keyword evidence="2" id="KW-1185">Reference proteome</keyword>
<dbReference type="HOGENOM" id="CLU_1441261_0_0_1"/>
<proteinExistence type="predicted"/>
<dbReference type="EMBL" id="HG793129">
    <property type="protein sequence ID" value="CDK28458.1"/>
    <property type="molecule type" value="Genomic_DNA"/>
</dbReference>
<dbReference type="GeneID" id="34521836"/>